<dbReference type="InterPro" id="IPR001362">
    <property type="entry name" value="Glyco_hydro_32"/>
</dbReference>
<evidence type="ECO:0000259" key="11">
    <source>
        <dbReference type="Pfam" id="PF08244"/>
    </source>
</evidence>
<dbReference type="Proteomes" id="UP000283295">
    <property type="component" value="Unassembled WGS sequence"/>
</dbReference>
<dbReference type="CDD" id="cd08996">
    <property type="entry name" value="GH32_FFase"/>
    <property type="match status" value="1"/>
</dbReference>
<evidence type="ECO:0000259" key="10">
    <source>
        <dbReference type="Pfam" id="PF00251"/>
    </source>
</evidence>
<comment type="caution">
    <text evidence="12">The sequence shown here is derived from an EMBL/GenBank/DDBJ whole genome shotgun (WGS) entry which is preliminary data.</text>
</comment>
<dbReference type="EMBL" id="QRVK01000004">
    <property type="protein sequence ID" value="RGS43753.1"/>
    <property type="molecule type" value="Genomic_DNA"/>
</dbReference>
<comment type="pathway">
    <text evidence="1 9">Glycan biosynthesis; sucrose metabolism.</text>
</comment>
<dbReference type="InterPro" id="IPR013189">
    <property type="entry name" value="Glyco_hydro_32_C"/>
</dbReference>
<dbReference type="InterPro" id="IPR051214">
    <property type="entry name" value="GH32_Enzymes"/>
</dbReference>
<comment type="catalytic activity">
    <reaction evidence="8">
        <text>Hydrolysis of terminal non-reducing beta-D-fructofuranoside residues in beta-D-fructofuranosides.</text>
        <dbReference type="EC" id="3.2.1.26"/>
    </reaction>
</comment>
<keyword evidence="6 8" id="KW-0326">Glycosidase</keyword>
<evidence type="ECO:0000256" key="8">
    <source>
        <dbReference type="RuleBase" id="RU362110"/>
    </source>
</evidence>
<dbReference type="InterPro" id="IPR023296">
    <property type="entry name" value="Glyco_hydro_beta-prop_sf"/>
</dbReference>
<dbReference type="InterPro" id="IPR006232">
    <property type="entry name" value="Suc6P_hydrolase"/>
</dbReference>
<dbReference type="Gene3D" id="2.60.120.560">
    <property type="entry name" value="Exo-inulinase, domain 1"/>
    <property type="match status" value="1"/>
</dbReference>
<dbReference type="GO" id="GO:0004564">
    <property type="term" value="F:beta-fructofuranosidase activity"/>
    <property type="evidence" value="ECO:0007669"/>
    <property type="project" value="UniProtKB-EC"/>
</dbReference>
<keyword evidence="5 8" id="KW-0378">Hydrolase</keyword>
<accession>A0A3R6ASV6</accession>
<dbReference type="Pfam" id="PF08244">
    <property type="entry name" value="Glyco_hydro_32C"/>
    <property type="match status" value="1"/>
</dbReference>
<comment type="subcellular location">
    <subcellularLocation>
        <location evidence="9">Cytoplasm</location>
    </subcellularLocation>
</comment>
<comment type="function">
    <text evidence="9">Enables the bacterium to metabolize sucrose as a sole carbon source.</text>
</comment>
<evidence type="ECO:0000256" key="6">
    <source>
        <dbReference type="ARBA" id="ARBA00023295"/>
    </source>
</evidence>
<evidence type="ECO:0000256" key="9">
    <source>
        <dbReference type="RuleBase" id="RU365015"/>
    </source>
</evidence>
<dbReference type="SUPFAM" id="SSF75005">
    <property type="entry name" value="Arabinanase/levansucrase/invertase"/>
    <property type="match status" value="1"/>
</dbReference>
<evidence type="ECO:0000256" key="3">
    <source>
        <dbReference type="ARBA" id="ARBA00012758"/>
    </source>
</evidence>
<sequence>MYTCQKADEYIEKNRVDRADKPEFHLTTPVGWLNDPNGFSIYGGKAHLFYQFHPYSTEWGPMHWGHSSSKDFIKWEELPTALAPDSEIDSFGCFSGTAIENGGKHVLFYTGVVEEKLADGTKNVIQNQCMAIGDGISYEKISGNPVVDGKIMPEDCSRADFRDPKVWKDEDGRYYMLAGNRTYDGIPQVVLFSSDDMYNWEFESVFAKDETGRFGAVWECPDYFEMDGHNVLIVSPQDMSADGEFHNGNNVVFFTGDVDQEKHIFKYEKAVSVDSGFDFYAPQTIRTSDGRRVMIGWMQSWDSVNTLPRGQKWACMMSVPRELTISDGKLIQTPVRELCGYRQNRLVVNDTLRGERTYEGINGRVIDMTVDIKKADCGHFTMHFAKNEIHETNVSYTPGTQMLEIDRTFAGWIRDTNCVRKVKIKNVNGLSKMRIVMDWNSIEIFVNGGEQVLSTVIYTPRSAQDIVFETDGCVELEVEKYDLNI</sequence>
<evidence type="ECO:0000256" key="4">
    <source>
        <dbReference type="ARBA" id="ARBA00019623"/>
    </source>
</evidence>
<evidence type="ECO:0000313" key="12">
    <source>
        <dbReference type="EMBL" id="RGS43753.1"/>
    </source>
</evidence>
<dbReference type="PANTHER" id="PTHR43101">
    <property type="entry name" value="BETA-FRUCTOSIDASE"/>
    <property type="match status" value="1"/>
</dbReference>
<proteinExistence type="inferred from homology"/>
<dbReference type="UniPathway" id="UPA00238"/>
<evidence type="ECO:0000313" key="13">
    <source>
        <dbReference type="Proteomes" id="UP000283295"/>
    </source>
</evidence>
<dbReference type="GO" id="GO:0005737">
    <property type="term" value="C:cytoplasm"/>
    <property type="evidence" value="ECO:0007669"/>
    <property type="project" value="UniProtKB-SubCell"/>
</dbReference>
<dbReference type="InterPro" id="IPR013148">
    <property type="entry name" value="Glyco_hydro_32_N"/>
</dbReference>
<name>A0A3R6ASV6_9FIRM</name>
<protein>
    <recommendedName>
        <fullName evidence="4 8">Sucrose-6-phosphate hydrolase</fullName>
        <ecNumber evidence="3 8">3.2.1.26</ecNumber>
    </recommendedName>
    <alternativeName>
        <fullName evidence="7 9">Invertase</fullName>
    </alternativeName>
</protein>
<keyword evidence="9" id="KW-0963">Cytoplasm</keyword>
<dbReference type="NCBIfam" id="TIGR01322">
    <property type="entry name" value="scrB_fam"/>
    <property type="match status" value="1"/>
</dbReference>
<organism evidence="12 13">
    <name type="scientific">Coprococcus eutactus</name>
    <dbReference type="NCBI Taxonomy" id="33043"/>
    <lineage>
        <taxon>Bacteria</taxon>
        <taxon>Bacillati</taxon>
        <taxon>Bacillota</taxon>
        <taxon>Clostridia</taxon>
        <taxon>Lachnospirales</taxon>
        <taxon>Lachnospiraceae</taxon>
        <taxon>Coprococcus</taxon>
    </lineage>
</organism>
<evidence type="ECO:0000256" key="1">
    <source>
        <dbReference type="ARBA" id="ARBA00004914"/>
    </source>
</evidence>
<feature type="domain" description="Glycosyl hydrolase family 32 N-terminal" evidence="10">
    <location>
        <begin position="25"/>
        <end position="334"/>
    </location>
</feature>
<dbReference type="Pfam" id="PF00251">
    <property type="entry name" value="Glyco_hydro_32N"/>
    <property type="match status" value="1"/>
</dbReference>
<dbReference type="GO" id="GO:0005985">
    <property type="term" value="P:sucrose metabolic process"/>
    <property type="evidence" value="ECO:0007669"/>
    <property type="project" value="UniProtKB-UniPathway"/>
</dbReference>
<evidence type="ECO:0000256" key="5">
    <source>
        <dbReference type="ARBA" id="ARBA00022801"/>
    </source>
</evidence>
<evidence type="ECO:0000256" key="2">
    <source>
        <dbReference type="ARBA" id="ARBA00009902"/>
    </source>
</evidence>
<dbReference type="PANTHER" id="PTHR43101:SF1">
    <property type="entry name" value="BETA-FRUCTOSIDASE"/>
    <property type="match status" value="1"/>
</dbReference>
<comment type="similarity">
    <text evidence="2 8">Belongs to the glycosyl hydrolase 32 family.</text>
</comment>
<feature type="domain" description="Glycosyl hydrolase family 32 C-terminal" evidence="11">
    <location>
        <begin position="357"/>
        <end position="472"/>
    </location>
</feature>
<dbReference type="SUPFAM" id="SSF49899">
    <property type="entry name" value="Concanavalin A-like lectins/glucanases"/>
    <property type="match status" value="1"/>
</dbReference>
<dbReference type="OrthoDB" id="9759709at2"/>
<dbReference type="EC" id="3.2.1.26" evidence="3 8"/>
<dbReference type="SMART" id="SM00640">
    <property type="entry name" value="Glyco_32"/>
    <property type="match status" value="1"/>
</dbReference>
<keyword evidence="9" id="KW-0119">Carbohydrate metabolism</keyword>
<dbReference type="AlphaFoldDB" id="A0A3R6ASV6"/>
<evidence type="ECO:0000256" key="7">
    <source>
        <dbReference type="ARBA" id="ARBA00033367"/>
    </source>
</evidence>
<reference evidence="12 13" key="1">
    <citation type="submission" date="2018-08" db="EMBL/GenBank/DDBJ databases">
        <title>A genome reference for cultivated species of the human gut microbiota.</title>
        <authorList>
            <person name="Zou Y."/>
            <person name="Xue W."/>
            <person name="Luo G."/>
        </authorList>
    </citation>
    <scope>NUCLEOTIDE SEQUENCE [LARGE SCALE GENOMIC DNA]</scope>
    <source>
        <strain evidence="12 13">AF22-21</strain>
    </source>
</reference>
<dbReference type="InterPro" id="IPR013320">
    <property type="entry name" value="ConA-like_dom_sf"/>
</dbReference>
<gene>
    <name evidence="12" type="ORF">DWX94_02885</name>
</gene>
<dbReference type="Gene3D" id="2.115.10.20">
    <property type="entry name" value="Glycosyl hydrolase domain, family 43"/>
    <property type="match status" value="1"/>
</dbReference>